<dbReference type="GeneID" id="136081564"/>
<gene>
    <name evidence="3" type="primary">LOC136081564</name>
</gene>
<evidence type="ECO:0000256" key="1">
    <source>
        <dbReference type="SAM" id="MobiDB-lite"/>
    </source>
</evidence>
<proteinExistence type="predicted"/>
<name>A0ABM4C098_HYDVU</name>
<dbReference type="PANTHER" id="PTHR45749:SF21">
    <property type="entry name" value="DUF4371 DOMAIN-CONTAINING PROTEIN"/>
    <property type="match status" value="1"/>
</dbReference>
<feature type="region of interest" description="Disordered" evidence="1">
    <location>
        <begin position="1"/>
        <end position="31"/>
    </location>
</feature>
<evidence type="ECO:0000313" key="3">
    <source>
        <dbReference type="RefSeq" id="XP_065654963.1"/>
    </source>
</evidence>
<dbReference type="RefSeq" id="XP_065654963.1">
    <property type="nucleotide sequence ID" value="XM_065798891.1"/>
</dbReference>
<organism evidence="2 3">
    <name type="scientific">Hydra vulgaris</name>
    <name type="common">Hydra</name>
    <name type="synonym">Hydra attenuata</name>
    <dbReference type="NCBI Taxonomy" id="6087"/>
    <lineage>
        <taxon>Eukaryota</taxon>
        <taxon>Metazoa</taxon>
        <taxon>Cnidaria</taxon>
        <taxon>Hydrozoa</taxon>
        <taxon>Hydroidolina</taxon>
        <taxon>Anthoathecata</taxon>
        <taxon>Aplanulata</taxon>
        <taxon>Hydridae</taxon>
        <taxon>Hydra</taxon>
    </lineage>
</organism>
<reference evidence="3" key="1">
    <citation type="submission" date="2025-08" db="UniProtKB">
        <authorList>
            <consortium name="RefSeq"/>
        </authorList>
    </citation>
    <scope>IDENTIFICATION</scope>
</reference>
<protein>
    <submittedName>
        <fullName evidence="3">Uncharacterized protein LOC136081564</fullName>
    </submittedName>
</protein>
<keyword evidence="2" id="KW-1185">Reference proteome</keyword>
<evidence type="ECO:0000313" key="2">
    <source>
        <dbReference type="Proteomes" id="UP001652625"/>
    </source>
</evidence>
<sequence>MESVGKKDKTNKARHSKSENQSIHDATEENVPNLHKVGNSIAVEILGKLKTDGLNIADCRGQGYDNGVNMAGKYKGVQAQIININGLTSFVPCACMTLNLVGVHAAEVSPLMIGKPGERISLKGHCETRWSSKKEAVASLNNQLVEVYNVLQDMNSRTTLNHETVAGAKDQLKLFNLKFLCLLNLWTKILTLIDRENHAMQAKKISIDITSKKNEWACLGHPVSQRKRSERHQRIC</sequence>
<feature type="compositionally biased region" description="Basic and acidic residues" evidence="1">
    <location>
        <begin position="1"/>
        <end position="11"/>
    </location>
</feature>
<dbReference type="PANTHER" id="PTHR45749">
    <property type="match status" value="1"/>
</dbReference>
<accession>A0ABM4C098</accession>
<dbReference type="Proteomes" id="UP001652625">
    <property type="component" value="Chromosome 06"/>
</dbReference>